<dbReference type="PANTHER" id="PTHR14963">
    <property type="entry name" value="RHO GTPASE ACTIVATING PROTEIN 18,19-RELATED"/>
    <property type="match status" value="1"/>
</dbReference>
<evidence type="ECO:0000259" key="5">
    <source>
        <dbReference type="PROSITE" id="PS50238"/>
    </source>
</evidence>
<evidence type="ECO:0000256" key="2">
    <source>
        <dbReference type="ARBA" id="ARBA00055252"/>
    </source>
</evidence>
<evidence type="ECO:0000256" key="3">
    <source>
        <dbReference type="SAM" id="Coils"/>
    </source>
</evidence>
<keyword evidence="1" id="KW-0343">GTPase activation</keyword>
<dbReference type="InterPro" id="IPR008936">
    <property type="entry name" value="Rho_GTPase_activation_prot"/>
</dbReference>
<dbReference type="GO" id="GO:0007165">
    <property type="term" value="P:signal transduction"/>
    <property type="evidence" value="ECO:0007669"/>
    <property type="project" value="InterPro"/>
</dbReference>
<dbReference type="GO" id="GO:0030833">
    <property type="term" value="P:regulation of actin filament polymerization"/>
    <property type="evidence" value="ECO:0007669"/>
    <property type="project" value="TreeGrafter"/>
</dbReference>
<dbReference type="Proteomes" id="UP001230051">
    <property type="component" value="Unassembled WGS sequence"/>
</dbReference>
<dbReference type="SUPFAM" id="SSF48350">
    <property type="entry name" value="GTPase activation domain, GAP"/>
    <property type="match status" value="1"/>
</dbReference>
<keyword evidence="7" id="KW-1185">Reference proteome</keyword>
<dbReference type="Pfam" id="PF00620">
    <property type="entry name" value="RhoGAP"/>
    <property type="match status" value="1"/>
</dbReference>
<evidence type="ECO:0000313" key="7">
    <source>
        <dbReference type="Proteomes" id="UP001230051"/>
    </source>
</evidence>
<dbReference type="InterPro" id="IPR000198">
    <property type="entry name" value="RhoGAP_dom"/>
</dbReference>
<reference evidence="6" key="1">
    <citation type="submission" date="2022-02" db="EMBL/GenBank/DDBJ databases">
        <title>Atlantic sturgeon de novo genome assembly.</title>
        <authorList>
            <person name="Stock M."/>
            <person name="Klopp C."/>
            <person name="Guiguen Y."/>
            <person name="Cabau C."/>
            <person name="Parinello H."/>
            <person name="Santidrian Yebra-Pimentel E."/>
            <person name="Kuhl H."/>
            <person name="Dirks R.P."/>
            <person name="Guessner J."/>
            <person name="Wuertz S."/>
            <person name="Du K."/>
            <person name="Schartl M."/>
        </authorList>
    </citation>
    <scope>NUCLEOTIDE SEQUENCE</scope>
    <source>
        <strain evidence="6">STURGEONOMICS-FGT-2020</strain>
        <tissue evidence="6">Whole blood</tissue>
    </source>
</reference>
<dbReference type="PANTHER" id="PTHR14963:SF4">
    <property type="entry name" value="RHO GTPASE-ACTIVATING PROTEIN 40"/>
    <property type="match status" value="1"/>
</dbReference>
<accession>A0AAD8CV34</accession>
<evidence type="ECO:0000256" key="1">
    <source>
        <dbReference type="ARBA" id="ARBA00022468"/>
    </source>
</evidence>
<feature type="coiled-coil region" evidence="3">
    <location>
        <begin position="530"/>
        <end position="557"/>
    </location>
</feature>
<dbReference type="GO" id="GO:0005737">
    <property type="term" value="C:cytoplasm"/>
    <property type="evidence" value="ECO:0007669"/>
    <property type="project" value="TreeGrafter"/>
</dbReference>
<dbReference type="GO" id="GO:0051056">
    <property type="term" value="P:regulation of small GTPase mediated signal transduction"/>
    <property type="evidence" value="ECO:0007669"/>
    <property type="project" value="TreeGrafter"/>
</dbReference>
<dbReference type="AlphaFoldDB" id="A0AAD8CV34"/>
<gene>
    <name evidence="6" type="primary">ARHGAP40</name>
    <name evidence="6" type="ORF">AOXY_G23832</name>
</gene>
<organism evidence="6 7">
    <name type="scientific">Acipenser oxyrinchus oxyrinchus</name>
    <dbReference type="NCBI Taxonomy" id="40147"/>
    <lineage>
        <taxon>Eukaryota</taxon>
        <taxon>Metazoa</taxon>
        <taxon>Chordata</taxon>
        <taxon>Craniata</taxon>
        <taxon>Vertebrata</taxon>
        <taxon>Euteleostomi</taxon>
        <taxon>Actinopterygii</taxon>
        <taxon>Chondrostei</taxon>
        <taxon>Acipenseriformes</taxon>
        <taxon>Acipenseridae</taxon>
        <taxon>Acipenser</taxon>
    </lineage>
</organism>
<proteinExistence type="predicted"/>
<dbReference type="Pfam" id="PF25442">
    <property type="entry name" value="Ubiquitin_RHG40_C"/>
    <property type="match status" value="1"/>
</dbReference>
<sequence length="663" mass="75170">MKNRPANMGGNEGFVGRLPSSWSFTATRIPRPQIQPNRFLSQHRKKALCLPALSDTSSSEMSQAPCTKPPDRLSTDCLCSQDSLDRLSVDDFWQVVQYIQQSGSDSEQEGSVGDAKQPEEGEQEKEWLQDAGLSTLISEDSEDVDNVGLLSTLTRTQAAAVQRRLDTYTCSVRKKNKQPVRDVRDIFRADNPKKTLMETKDSGRDSQTRSPLDNCGREFFITDVAYSDQAAILQKQTKLQSRNSRRRKDDGTLPKLISAQCRLGVTRIGDLSAQDMKKVRQLALIDMTALCDILEVELKRHKLGKRKLHESCLFGVPLATLVENDQKIKPTTTVPLILQAMFSFLEKKGLDSVGILRVPGSQSRIKNLQQKLETNFYPGLFSWEEVNPNDVAALLKKFIRELPAPLLTPEHLHTFNTVQDIQDLQQRLHVLNLLVLRLPEPNRSTLKALLEYLEKVVSRENKNRMSLWNVSTIMAPNLFMHKGVPPSKPAEGDEKEQAERAADVMSLLIQYQDLLWTIPNFLMVQVRKLNENSSRRYQFYDRRIKNLLRKVQSEKTEKNPPEPYRTVKIQAAHLLSDSMEVRLDTESRAVDALAQFHMNLRSMGNSVVTCNGSTAYSDYAIYEVGGNIGEHCLDPNTHLLDLYNNNPSGEWIIKLRPASDRLL</sequence>
<keyword evidence="3" id="KW-0175">Coiled coil</keyword>
<dbReference type="SMART" id="SM00324">
    <property type="entry name" value="RhoGAP"/>
    <property type="match status" value="1"/>
</dbReference>
<feature type="domain" description="Rho-GAP" evidence="5">
    <location>
        <begin position="316"/>
        <end position="516"/>
    </location>
</feature>
<feature type="compositionally biased region" description="Basic and acidic residues" evidence="4">
    <location>
        <begin position="116"/>
        <end position="126"/>
    </location>
</feature>
<dbReference type="EMBL" id="JAGXEW010000025">
    <property type="protein sequence ID" value="KAK1157690.1"/>
    <property type="molecule type" value="Genomic_DNA"/>
</dbReference>
<dbReference type="Gene3D" id="1.10.555.10">
    <property type="entry name" value="Rho GTPase activation protein"/>
    <property type="match status" value="1"/>
</dbReference>
<evidence type="ECO:0000313" key="6">
    <source>
        <dbReference type="EMBL" id="KAK1157690.1"/>
    </source>
</evidence>
<dbReference type="InterPro" id="IPR057323">
    <property type="entry name" value="RHG40/28/18_ubiquitin"/>
</dbReference>
<comment type="function">
    <text evidence="2">GTPase activator for the Rho-type GTPases by converting them to an inactive GDP-bound state.</text>
</comment>
<evidence type="ECO:0000256" key="4">
    <source>
        <dbReference type="SAM" id="MobiDB-lite"/>
    </source>
</evidence>
<dbReference type="FunFam" id="1.10.555.10:FF:000018">
    <property type="entry name" value="Rho GTPase activating protein 28"/>
    <property type="match status" value="1"/>
</dbReference>
<dbReference type="PROSITE" id="PS50238">
    <property type="entry name" value="RHOGAP"/>
    <property type="match status" value="1"/>
</dbReference>
<feature type="region of interest" description="Disordered" evidence="4">
    <location>
        <begin position="101"/>
        <end position="126"/>
    </location>
</feature>
<dbReference type="GO" id="GO:0005096">
    <property type="term" value="F:GTPase activator activity"/>
    <property type="evidence" value="ECO:0007669"/>
    <property type="project" value="UniProtKB-KW"/>
</dbReference>
<protein>
    <submittedName>
        <fullName evidence="6">Rho GTPase-activating protein 40-like isoform X1</fullName>
    </submittedName>
</protein>
<name>A0AAD8CV34_ACIOX</name>
<comment type="caution">
    <text evidence="6">The sequence shown here is derived from an EMBL/GenBank/DDBJ whole genome shotgun (WGS) entry which is preliminary data.</text>
</comment>
<feature type="compositionally biased region" description="Low complexity" evidence="4">
    <location>
        <begin position="101"/>
        <end position="114"/>
    </location>
</feature>